<keyword evidence="2" id="KW-1185">Reference proteome</keyword>
<gene>
    <name evidence="1" type="ORF">G8E10_21420</name>
</gene>
<dbReference type="GO" id="GO:0006402">
    <property type="term" value="P:mRNA catabolic process"/>
    <property type="evidence" value="ECO:0007669"/>
    <property type="project" value="TreeGrafter"/>
</dbReference>
<sequence>MKLSRGDVVIAVFPAELGKPRPAVIMQADAFIEPLSSILACPITTYLIDAPVLRPIVAPTAENGLQHVSQVMVEKISPLKKEVIRQRIGQLGPADMTRLEIALTLAVGLPYPAPPTSEKKQQGEHP</sequence>
<dbReference type="GO" id="GO:0016075">
    <property type="term" value="P:rRNA catabolic process"/>
    <property type="evidence" value="ECO:0007669"/>
    <property type="project" value="TreeGrafter"/>
</dbReference>
<protein>
    <submittedName>
        <fullName evidence="1">Type II toxin-antitoxin system PemK/MazF family toxin</fullName>
    </submittedName>
</protein>
<proteinExistence type="predicted"/>
<reference evidence="1" key="1">
    <citation type="submission" date="2020-03" db="EMBL/GenBank/DDBJ databases">
        <title>Ferranicluibacter endophyticum gen. nov., sp. nov., a new genus isolated from Rubus ulmifolius Schott. stem.</title>
        <authorList>
            <person name="Roca-Couso R."/>
            <person name="Flores-Felix J.D."/>
            <person name="Igual J.M."/>
            <person name="Rivas R."/>
        </authorList>
    </citation>
    <scope>NUCLEOTIDE SEQUENCE</scope>
    <source>
        <strain evidence="1">CRRU44</strain>
    </source>
</reference>
<dbReference type="EMBL" id="JAANCM010000013">
    <property type="protein sequence ID" value="NHT78269.1"/>
    <property type="molecule type" value="Genomic_DNA"/>
</dbReference>
<dbReference type="SUPFAM" id="SSF50118">
    <property type="entry name" value="Cell growth inhibitor/plasmid maintenance toxic component"/>
    <property type="match status" value="1"/>
</dbReference>
<comment type="caution">
    <text evidence="1">The sequence shown here is derived from an EMBL/GenBank/DDBJ whole genome shotgun (WGS) entry which is preliminary data.</text>
</comment>
<dbReference type="PANTHER" id="PTHR33988">
    <property type="entry name" value="ENDORIBONUCLEASE MAZF-RELATED"/>
    <property type="match status" value="1"/>
</dbReference>
<dbReference type="PANTHER" id="PTHR33988:SF2">
    <property type="entry name" value="ENDORIBONUCLEASE MAZF"/>
    <property type="match status" value="1"/>
</dbReference>
<organism evidence="1 2">
    <name type="scientific">Ferranicluibacter rubi</name>
    <dbReference type="NCBI Taxonomy" id="2715133"/>
    <lineage>
        <taxon>Bacteria</taxon>
        <taxon>Pseudomonadati</taxon>
        <taxon>Pseudomonadota</taxon>
        <taxon>Alphaproteobacteria</taxon>
        <taxon>Hyphomicrobiales</taxon>
        <taxon>Rhizobiaceae</taxon>
        <taxon>Ferranicluibacter</taxon>
    </lineage>
</organism>
<evidence type="ECO:0000313" key="1">
    <source>
        <dbReference type="EMBL" id="NHT78269.1"/>
    </source>
</evidence>
<dbReference type="InterPro" id="IPR011067">
    <property type="entry name" value="Plasmid_toxin/cell-grow_inhib"/>
</dbReference>
<dbReference type="RefSeq" id="WP_167130608.1">
    <property type="nucleotide sequence ID" value="NZ_JAANCM010000013.1"/>
</dbReference>
<dbReference type="Gene3D" id="2.30.30.110">
    <property type="match status" value="1"/>
</dbReference>
<dbReference type="Proteomes" id="UP001155840">
    <property type="component" value="Unassembled WGS sequence"/>
</dbReference>
<dbReference type="GO" id="GO:0004521">
    <property type="term" value="F:RNA endonuclease activity"/>
    <property type="evidence" value="ECO:0007669"/>
    <property type="project" value="TreeGrafter"/>
</dbReference>
<dbReference type="InterPro" id="IPR003477">
    <property type="entry name" value="PemK-like"/>
</dbReference>
<name>A0AA43ZIG5_9HYPH</name>
<dbReference type="AlphaFoldDB" id="A0AA43ZIG5"/>
<evidence type="ECO:0000313" key="2">
    <source>
        <dbReference type="Proteomes" id="UP001155840"/>
    </source>
</evidence>
<dbReference type="GO" id="GO:0003677">
    <property type="term" value="F:DNA binding"/>
    <property type="evidence" value="ECO:0007669"/>
    <property type="project" value="InterPro"/>
</dbReference>
<dbReference type="Pfam" id="PF02452">
    <property type="entry name" value="PemK_toxin"/>
    <property type="match status" value="1"/>
</dbReference>
<accession>A0AA43ZIG5</accession>